<dbReference type="Proteomes" id="UP000295285">
    <property type="component" value="Unassembled WGS sequence"/>
</dbReference>
<dbReference type="SUPFAM" id="SSF46785">
    <property type="entry name" value="Winged helix' DNA-binding domain"/>
    <property type="match status" value="1"/>
</dbReference>
<dbReference type="AlphaFoldDB" id="A0A4R4AU37"/>
<reference evidence="1 2" key="1">
    <citation type="submission" date="2019-03" db="EMBL/GenBank/DDBJ databases">
        <title>Above-ground endophytic microbial communities from plants in different locations in the United States.</title>
        <authorList>
            <person name="Frank C."/>
        </authorList>
    </citation>
    <scope>NUCLEOTIDE SEQUENCE [LARGE SCALE GENOMIC DNA]</scope>
    <source>
        <strain evidence="1 2">LP_2_YM</strain>
    </source>
</reference>
<comment type="caution">
    <text evidence="1">The sequence shown here is derived from an EMBL/GenBank/DDBJ whole genome shotgun (WGS) entry which is preliminary data.</text>
</comment>
<evidence type="ECO:0000313" key="1">
    <source>
        <dbReference type="EMBL" id="TCW43084.1"/>
    </source>
</evidence>
<dbReference type="RefSeq" id="WP_061885403.1">
    <property type="nucleotide sequence ID" value="NZ_CP014290.1"/>
</dbReference>
<dbReference type="InterPro" id="IPR036390">
    <property type="entry name" value="WH_DNA-bd_sf"/>
</dbReference>
<organism evidence="1 2">
    <name type="scientific">Bacillus thuringiensis</name>
    <dbReference type="NCBI Taxonomy" id="1428"/>
    <lineage>
        <taxon>Bacteria</taxon>
        <taxon>Bacillati</taxon>
        <taxon>Bacillota</taxon>
        <taxon>Bacilli</taxon>
        <taxon>Bacillales</taxon>
        <taxon>Bacillaceae</taxon>
        <taxon>Bacillus</taxon>
        <taxon>Bacillus cereus group</taxon>
    </lineage>
</organism>
<evidence type="ECO:0000313" key="2">
    <source>
        <dbReference type="Proteomes" id="UP000295285"/>
    </source>
</evidence>
<name>A0A4R4AU37_BACTU</name>
<gene>
    <name evidence="1" type="ORF">EC910_1603</name>
</gene>
<protein>
    <submittedName>
        <fullName evidence="1">Uncharacterized protein</fullName>
    </submittedName>
</protein>
<accession>A0A4R4AU37</accession>
<dbReference type="EMBL" id="SMDG01000060">
    <property type="protein sequence ID" value="TCW43084.1"/>
    <property type="molecule type" value="Genomic_DNA"/>
</dbReference>
<proteinExistence type="predicted"/>
<sequence length="194" mass="22137">MKKIVDFSEVEKNARLRDIDNSKILTEEEMEMANDLQAKANARGMKLVPERKIKSKVRFAQLIQDNIWYIEENSYLDNKEIVFLWKISSKVGFLSNCIVDSIHKKSPVPLTQTDIARVLKRTKNNVNPIIKSLVDKGILAVSEVGVDGNNARANAYFVNPNIMFAGDKDDVNQTLRAMFSRVPKELKKLPIKLF</sequence>